<evidence type="ECO:0000313" key="3">
    <source>
        <dbReference type="Proteomes" id="UP000177369"/>
    </source>
</evidence>
<proteinExistence type="predicted"/>
<keyword evidence="1" id="KW-0472">Membrane</keyword>
<accession>A0A1F5G9C2</accession>
<protein>
    <submittedName>
        <fullName evidence="2">Uncharacterized protein</fullName>
    </submittedName>
</protein>
<keyword evidence="1" id="KW-0812">Transmembrane</keyword>
<evidence type="ECO:0000256" key="1">
    <source>
        <dbReference type="SAM" id="Phobius"/>
    </source>
</evidence>
<keyword evidence="1" id="KW-1133">Transmembrane helix</keyword>
<dbReference type="EMBL" id="MFBD01000029">
    <property type="protein sequence ID" value="OGD88425.1"/>
    <property type="molecule type" value="Genomic_DNA"/>
</dbReference>
<feature type="transmembrane region" description="Helical" evidence="1">
    <location>
        <begin position="7"/>
        <end position="26"/>
    </location>
</feature>
<comment type="caution">
    <text evidence="2">The sequence shown here is derived from an EMBL/GenBank/DDBJ whole genome shotgun (WGS) entry which is preliminary data.</text>
</comment>
<evidence type="ECO:0000313" key="2">
    <source>
        <dbReference type="EMBL" id="OGD88425.1"/>
    </source>
</evidence>
<sequence length="130" mass="14729">MNKKLPIAIVVIVLITFLLLVYLFFFQKQVIAPTDIFETASTNQPLPAFEASDEILKNALNLYSQKKQEGQDFSSGPCLGQIAEDWVLDIAHNPRLEVDDKPQNQCADFREGRVKHFIELDPEGKLIKAQ</sequence>
<reference evidence="2 3" key="1">
    <citation type="journal article" date="2016" name="Nat. Commun.">
        <title>Thousands of microbial genomes shed light on interconnected biogeochemical processes in an aquifer system.</title>
        <authorList>
            <person name="Anantharaman K."/>
            <person name="Brown C.T."/>
            <person name="Hug L.A."/>
            <person name="Sharon I."/>
            <person name="Castelle C.J."/>
            <person name="Probst A.J."/>
            <person name="Thomas B.C."/>
            <person name="Singh A."/>
            <person name="Wilkins M.J."/>
            <person name="Karaoz U."/>
            <person name="Brodie E.L."/>
            <person name="Williams K.H."/>
            <person name="Hubbard S.S."/>
            <person name="Banfield J.F."/>
        </authorList>
    </citation>
    <scope>NUCLEOTIDE SEQUENCE [LARGE SCALE GENOMIC DNA]</scope>
</reference>
<dbReference type="Proteomes" id="UP000177369">
    <property type="component" value="Unassembled WGS sequence"/>
</dbReference>
<gene>
    <name evidence="2" type="ORF">A3D04_01090</name>
</gene>
<organism evidence="2 3">
    <name type="scientific">Candidatus Curtissbacteria bacterium RIFCSPHIGHO2_02_FULL_40_16b</name>
    <dbReference type="NCBI Taxonomy" id="1797714"/>
    <lineage>
        <taxon>Bacteria</taxon>
        <taxon>Candidatus Curtissiibacteriota</taxon>
    </lineage>
</organism>
<name>A0A1F5G9C2_9BACT</name>
<dbReference type="AlphaFoldDB" id="A0A1F5G9C2"/>